<gene>
    <name evidence="1" type="ORF">EXIGLDRAFT_727644</name>
</gene>
<organism evidence="1 2">
    <name type="scientific">Exidia glandulosa HHB12029</name>
    <dbReference type="NCBI Taxonomy" id="1314781"/>
    <lineage>
        <taxon>Eukaryota</taxon>
        <taxon>Fungi</taxon>
        <taxon>Dikarya</taxon>
        <taxon>Basidiomycota</taxon>
        <taxon>Agaricomycotina</taxon>
        <taxon>Agaricomycetes</taxon>
        <taxon>Auriculariales</taxon>
        <taxon>Exidiaceae</taxon>
        <taxon>Exidia</taxon>
    </lineage>
</organism>
<dbReference type="EMBL" id="KV425917">
    <property type="protein sequence ID" value="KZV98566.1"/>
    <property type="molecule type" value="Genomic_DNA"/>
</dbReference>
<dbReference type="GO" id="GO:0016757">
    <property type="term" value="F:glycosyltransferase activity"/>
    <property type="evidence" value="ECO:0007669"/>
    <property type="project" value="InterPro"/>
</dbReference>
<evidence type="ECO:0000313" key="1">
    <source>
        <dbReference type="EMBL" id="KZV98566.1"/>
    </source>
</evidence>
<proteinExistence type="predicted"/>
<evidence type="ECO:0000313" key="2">
    <source>
        <dbReference type="Proteomes" id="UP000077266"/>
    </source>
</evidence>
<sequence length="410" mass="46387">MAHLPPGTFTSVSSELVPTSRPFDARSDDEIFSYVLSHRPVTHQKNVWAFWDKGWENVQGWKKQNVVGWVRRLGPEWEVRVLDLVDGSPRHIKNFIDEGILPPTYYKMNGRHSGQHRSDILRVLLLHAHGGFWIDIGGILTRSLDDLWSKLADPADPVELVGLSPVIGGHAMHDRPLGNTFLGSQRGNVFLLYWHRVFSTVMSDRTDTKDVRLHPLFAHLTPYELPGWGKEVVLDANDVSDYMPQFHAAGRLFALEDPTVGWDGPRYLQEKTLLLTMDEMFVHNLLTGFNGERQFAYLSAPYTDGEEGKEAREFVETTLARTTIIKLAQGIMPEPVQLATLWDRAENKGADNAPGTWAEYLRWGCVHLDQTREVVAVPKEEKQVQSTKVWTAGILEVIDGKTPVRPTVVL</sequence>
<dbReference type="OrthoDB" id="409543at2759"/>
<keyword evidence="2" id="KW-1185">Reference proteome</keyword>
<dbReference type="SUPFAM" id="SSF53448">
    <property type="entry name" value="Nucleotide-diphospho-sugar transferases"/>
    <property type="match status" value="1"/>
</dbReference>
<dbReference type="Gene3D" id="3.90.550.20">
    <property type="match status" value="1"/>
</dbReference>
<accession>A0A165LZX2</accession>
<name>A0A165LZX2_EXIGL</name>
<dbReference type="Proteomes" id="UP000077266">
    <property type="component" value="Unassembled WGS sequence"/>
</dbReference>
<dbReference type="InParanoid" id="A0A165LZX2"/>
<dbReference type="InterPro" id="IPR008441">
    <property type="entry name" value="AfumC-like_glycosyl_Trfase"/>
</dbReference>
<reference evidence="1 2" key="1">
    <citation type="journal article" date="2016" name="Mol. Biol. Evol.">
        <title>Comparative Genomics of Early-Diverging Mushroom-Forming Fungi Provides Insights into the Origins of Lignocellulose Decay Capabilities.</title>
        <authorList>
            <person name="Nagy L.G."/>
            <person name="Riley R."/>
            <person name="Tritt A."/>
            <person name="Adam C."/>
            <person name="Daum C."/>
            <person name="Floudas D."/>
            <person name="Sun H."/>
            <person name="Yadav J.S."/>
            <person name="Pangilinan J."/>
            <person name="Larsson K.H."/>
            <person name="Matsuura K."/>
            <person name="Barry K."/>
            <person name="Labutti K."/>
            <person name="Kuo R."/>
            <person name="Ohm R.A."/>
            <person name="Bhattacharya S.S."/>
            <person name="Shirouzu T."/>
            <person name="Yoshinaga Y."/>
            <person name="Martin F.M."/>
            <person name="Grigoriev I.V."/>
            <person name="Hibbett D.S."/>
        </authorList>
    </citation>
    <scope>NUCLEOTIDE SEQUENCE [LARGE SCALE GENOMIC DNA]</scope>
    <source>
        <strain evidence="1 2">HHB12029</strain>
    </source>
</reference>
<dbReference type="Pfam" id="PF05704">
    <property type="entry name" value="Caps_synth"/>
    <property type="match status" value="1"/>
</dbReference>
<protein>
    <recommendedName>
        <fullName evidence="3">Capsule polysaccharide biosynthesis protein</fullName>
    </recommendedName>
</protein>
<dbReference type="InterPro" id="IPR029044">
    <property type="entry name" value="Nucleotide-diphossugar_trans"/>
</dbReference>
<dbReference type="AlphaFoldDB" id="A0A165LZX2"/>
<evidence type="ECO:0008006" key="3">
    <source>
        <dbReference type="Google" id="ProtNLM"/>
    </source>
</evidence>